<dbReference type="SUPFAM" id="SSF103481">
    <property type="entry name" value="Multidrug resistance efflux transporter EmrE"/>
    <property type="match status" value="2"/>
</dbReference>
<feature type="transmembrane region" description="Helical" evidence="1">
    <location>
        <begin position="69"/>
        <end position="90"/>
    </location>
</feature>
<dbReference type="PANTHER" id="PTHR22911">
    <property type="entry name" value="ACYL-MALONYL CONDENSING ENZYME-RELATED"/>
    <property type="match status" value="1"/>
</dbReference>
<dbReference type="PANTHER" id="PTHR22911:SF103">
    <property type="entry name" value="BLR2811 PROTEIN"/>
    <property type="match status" value="1"/>
</dbReference>
<feature type="domain" description="EamA" evidence="2">
    <location>
        <begin position="150"/>
        <end position="275"/>
    </location>
</feature>
<feature type="transmembrane region" description="Helical" evidence="1">
    <location>
        <begin position="147"/>
        <end position="167"/>
    </location>
</feature>
<organism evidence="3 4">
    <name type="scientific">Hydrogenophaga atypica</name>
    <dbReference type="NCBI Taxonomy" id="249409"/>
    <lineage>
        <taxon>Bacteria</taxon>
        <taxon>Pseudomonadati</taxon>
        <taxon>Pseudomonadota</taxon>
        <taxon>Betaproteobacteria</taxon>
        <taxon>Burkholderiales</taxon>
        <taxon>Comamonadaceae</taxon>
        <taxon>Hydrogenophaga</taxon>
    </lineage>
</organism>
<feature type="transmembrane region" description="Helical" evidence="1">
    <location>
        <begin position="263"/>
        <end position="280"/>
    </location>
</feature>
<name>A0ABW2QEN1_9BURK</name>
<dbReference type="InterPro" id="IPR037185">
    <property type="entry name" value="EmrE-like"/>
</dbReference>
<evidence type="ECO:0000256" key="1">
    <source>
        <dbReference type="SAM" id="Phobius"/>
    </source>
</evidence>
<evidence type="ECO:0000313" key="3">
    <source>
        <dbReference type="EMBL" id="MFC7407736.1"/>
    </source>
</evidence>
<dbReference type="EMBL" id="JBHTCA010000002">
    <property type="protein sequence ID" value="MFC7407736.1"/>
    <property type="molecule type" value="Genomic_DNA"/>
</dbReference>
<comment type="caution">
    <text evidence="3">The sequence shown here is derived from an EMBL/GenBank/DDBJ whole genome shotgun (WGS) entry which is preliminary data.</text>
</comment>
<dbReference type="InterPro" id="IPR000620">
    <property type="entry name" value="EamA_dom"/>
</dbReference>
<feature type="transmembrane region" description="Helical" evidence="1">
    <location>
        <begin position="12"/>
        <end position="30"/>
    </location>
</feature>
<feature type="transmembrane region" description="Helical" evidence="1">
    <location>
        <begin position="36"/>
        <end position="57"/>
    </location>
</feature>
<dbReference type="RefSeq" id="WP_382219544.1">
    <property type="nucleotide sequence ID" value="NZ_JBHTCA010000002.1"/>
</dbReference>
<sequence length="292" mass="31484">MPTSGNLRSILAMLGAVAFFSVMDTVLKLLSAHYPALQVAALRGLTAMPLVVLYVAWRREGHTLLKIRWPLHLLRGVIGVLMLSLFTFALRELPLAEAYTIFFVAPLLITVLSIPVLKERVRPAHWGAIAVGLVGVVIALQPQGEGFFTWGALAVLAAALCYSVSAITGRLLSRTDSAVSLVFWSMAMIAVGAGVLAWPNWVPVRAEHSWLLLALAGTGFIAQLCITEAFRHGQASAVAPFEYTALAWGAGIDWLLWHTLPQAHTLTGAAIIIASGLYLIHLERGRNTALPP</sequence>
<accession>A0ABW2QEN1</accession>
<evidence type="ECO:0000313" key="4">
    <source>
        <dbReference type="Proteomes" id="UP001596501"/>
    </source>
</evidence>
<feature type="domain" description="EamA" evidence="2">
    <location>
        <begin position="9"/>
        <end position="139"/>
    </location>
</feature>
<keyword evidence="1" id="KW-1133">Transmembrane helix</keyword>
<feature type="transmembrane region" description="Helical" evidence="1">
    <location>
        <begin position="179"/>
        <end position="198"/>
    </location>
</feature>
<evidence type="ECO:0000259" key="2">
    <source>
        <dbReference type="Pfam" id="PF00892"/>
    </source>
</evidence>
<reference evidence="4" key="1">
    <citation type="journal article" date="2019" name="Int. J. Syst. Evol. Microbiol.">
        <title>The Global Catalogue of Microorganisms (GCM) 10K type strain sequencing project: providing services to taxonomists for standard genome sequencing and annotation.</title>
        <authorList>
            <consortium name="The Broad Institute Genomics Platform"/>
            <consortium name="The Broad Institute Genome Sequencing Center for Infectious Disease"/>
            <person name="Wu L."/>
            <person name="Ma J."/>
        </authorList>
    </citation>
    <scope>NUCLEOTIDE SEQUENCE [LARGE SCALE GENOMIC DNA]</scope>
    <source>
        <strain evidence="4">CGMCC 1.12371</strain>
    </source>
</reference>
<feature type="transmembrane region" description="Helical" evidence="1">
    <location>
        <begin position="124"/>
        <end position="141"/>
    </location>
</feature>
<proteinExistence type="predicted"/>
<dbReference type="Proteomes" id="UP001596501">
    <property type="component" value="Unassembled WGS sequence"/>
</dbReference>
<keyword evidence="4" id="KW-1185">Reference proteome</keyword>
<dbReference type="Pfam" id="PF00892">
    <property type="entry name" value="EamA"/>
    <property type="match status" value="2"/>
</dbReference>
<dbReference type="Gene3D" id="1.10.3730.20">
    <property type="match status" value="1"/>
</dbReference>
<keyword evidence="1" id="KW-0812">Transmembrane</keyword>
<protein>
    <submittedName>
        <fullName evidence="3">DMT family transporter</fullName>
    </submittedName>
</protein>
<gene>
    <name evidence="3" type="ORF">ACFQPB_02560</name>
</gene>
<feature type="transmembrane region" description="Helical" evidence="1">
    <location>
        <begin position="96"/>
        <end position="117"/>
    </location>
</feature>
<keyword evidence="1" id="KW-0472">Membrane</keyword>